<dbReference type="EMBL" id="JASHIF010000010">
    <property type="protein sequence ID" value="MDI9860124.1"/>
    <property type="molecule type" value="Genomic_DNA"/>
</dbReference>
<dbReference type="GO" id="GO:0032259">
    <property type="term" value="P:methylation"/>
    <property type="evidence" value="ECO:0007669"/>
    <property type="project" value="UniProtKB-KW"/>
</dbReference>
<feature type="domain" description="Methyltransferase" evidence="2">
    <location>
        <begin position="47"/>
        <end position="139"/>
    </location>
</feature>
<keyword evidence="4" id="KW-1185">Reference proteome</keyword>
<dbReference type="InterPro" id="IPR029063">
    <property type="entry name" value="SAM-dependent_MTases_sf"/>
</dbReference>
<comment type="caution">
    <text evidence="3">The sequence shown here is derived from an EMBL/GenBank/DDBJ whole genome shotgun (WGS) entry which is preliminary data.</text>
</comment>
<accession>A0ABT6Y9L0</accession>
<dbReference type="RefSeq" id="WP_283344929.1">
    <property type="nucleotide sequence ID" value="NZ_JASHIF010000010.1"/>
</dbReference>
<keyword evidence="1 3" id="KW-0808">Transferase</keyword>
<sequence length="243" mass="28919">MMTKEWFSSWFDSPYYHILYKERDDKEAQLFMDQLSSYLQIQPEHHIMDLACGKGRHAIYLNQKGFEVTGVDLSPQSIAFAKIYENAHLHFFVHDMREVFEERYFDFILNLFTSFGYLENHDENIKAFQAAARNLRKGGIFVMDFFNTEYVKRQLLPFQVKEIDGIRFEITKTLQDGFIIKDIDFKDEGHEYHFHEKVQAISLTDFQHYFSAAGLKLKQIFGDYHLNAFDIETSPRMIFILEK</sequence>
<gene>
    <name evidence="3" type="ORF">QM524_12970</name>
</gene>
<keyword evidence="3" id="KW-0489">Methyltransferase</keyword>
<protein>
    <submittedName>
        <fullName evidence="3">Class I SAM-dependent methyltransferase</fullName>
        <ecNumber evidence="3">2.1.1.-</ecNumber>
    </submittedName>
</protein>
<dbReference type="PANTHER" id="PTHR43861">
    <property type="entry name" value="TRANS-ACONITATE 2-METHYLTRANSFERASE-RELATED"/>
    <property type="match status" value="1"/>
</dbReference>
<dbReference type="Gene3D" id="3.40.50.150">
    <property type="entry name" value="Vaccinia Virus protein VP39"/>
    <property type="match status" value="1"/>
</dbReference>
<dbReference type="CDD" id="cd02440">
    <property type="entry name" value="AdoMet_MTases"/>
    <property type="match status" value="1"/>
</dbReference>
<evidence type="ECO:0000256" key="1">
    <source>
        <dbReference type="ARBA" id="ARBA00022679"/>
    </source>
</evidence>
<dbReference type="Gene3D" id="2.20.25.110">
    <property type="entry name" value="S-adenosyl-L-methionine-dependent methyltransferases"/>
    <property type="match status" value="1"/>
</dbReference>
<dbReference type="InterPro" id="IPR041698">
    <property type="entry name" value="Methyltransf_25"/>
</dbReference>
<organism evidence="3 4">
    <name type="scientific">Flectobacillus roseus</name>
    <dbReference type="NCBI Taxonomy" id="502259"/>
    <lineage>
        <taxon>Bacteria</taxon>
        <taxon>Pseudomonadati</taxon>
        <taxon>Bacteroidota</taxon>
        <taxon>Cytophagia</taxon>
        <taxon>Cytophagales</taxon>
        <taxon>Flectobacillaceae</taxon>
        <taxon>Flectobacillus</taxon>
    </lineage>
</organism>
<evidence type="ECO:0000259" key="2">
    <source>
        <dbReference type="Pfam" id="PF13649"/>
    </source>
</evidence>
<dbReference type="Proteomes" id="UP001236507">
    <property type="component" value="Unassembled WGS sequence"/>
</dbReference>
<dbReference type="Pfam" id="PF13649">
    <property type="entry name" value="Methyltransf_25"/>
    <property type="match status" value="1"/>
</dbReference>
<reference evidence="3 4" key="1">
    <citation type="submission" date="2023-05" db="EMBL/GenBank/DDBJ databases">
        <title>Novel species of genus Flectobacillus isolated from stream in China.</title>
        <authorList>
            <person name="Lu H."/>
        </authorList>
    </citation>
    <scope>NUCLEOTIDE SEQUENCE [LARGE SCALE GENOMIC DNA]</scope>
    <source>
        <strain evidence="3 4">KCTC 42575</strain>
    </source>
</reference>
<proteinExistence type="predicted"/>
<dbReference type="EC" id="2.1.1.-" evidence="3"/>
<evidence type="ECO:0000313" key="3">
    <source>
        <dbReference type="EMBL" id="MDI9860124.1"/>
    </source>
</evidence>
<dbReference type="SUPFAM" id="SSF53335">
    <property type="entry name" value="S-adenosyl-L-methionine-dependent methyltransferases"/>
    <property type="match status" value="1"/>
</dbReference>
<dbReference type="GO" id="GO:0008168">
    <property type="term" value="F:methyltransferase activity"/>
    <property type="evidence" value="ECO:0007669"/>
    <property type="project" value="UniProtKB-KW"/>
</dbReference>
<evidence type="ECO:0000313" key="4">
    <source>
        <dbReference type="Proteomes" id="UP001236507"/>
    </source>
</evidence>
<name>A0ABT6Y9L0_9BACT</name>